<evidence type="ECO:0000259" key="1">
    <source>
        <dbReference type="Pfam" id="PF00646"/>
    </source>
</evidence>
<accession>A0AAD7BKH9</accession>
<proteinExistence type="predicted"/>
<dbReference type="Pfam" id="PF00646">
    <property type="entry name" value="F-box"/>
    <property type="match status" value="1"/>
</dbReference>
<keyword evidence="3" id="KW-1185">Reference proteome</keyword>
<organism evidence="2 3">
    <name type="scientific">Roridomyces roridus</name>
    <dbReference type="NCBI Taxonomy" id="1738132"/>
    <lineage>
        <taxon>Eukaryota</taxon>
        <taxon>Fungi</taxon>
        <taxon>Dikarya</taxon>
        <taxon>Basidiomycota</taxon>
        <taxon>Agaricomycotina</taxon>
        <taxon>Agaricomycetes</taxon>
        <taxon>Agaricomycetidae</taxon>
        <taxon>Agaricales</taxon>
        <taxon>Marasmiineae</taxon>
        <taxon>Mycenaceae</taxon>
        <taxon>Roridomyces</taxon>
    </lineage>
</organism>
<dbReference type="InterPro" id="IPR001810">
    <property type="entry name" value="F-box_dom"/>
</dbReference>
<feature type="domain" description="F-box" evidence="1">
    <location>
        <begin position="15"/>
        <end position="52"/>
    </location>
</feature>
<dbReference type="EMBL" id="JARKIF010000014">
    <property type="protein sequence ID" value="KAJ7623669.1"/>
    <property type="molecule type" value="Genomic_DNA"/>
</dbReference>
<sequence length="174" mass="19451">MAAVLTTPTALTFPSDLVPELHALILSNLPYLNLLCAKRVAKKWKAIVESDPTLQVQTFKKATSEYRDNGVKEKWSTQKEPIEPVTMHPALQDATFMFGQPIRNMILYDAPVASAGVLDDLAIIPAVHTFEISWNMDEDEWVKKHDMEDQDNYEGLDGLKRTGTKLVGDIVLLG</sequence>
<dbReference type="AlphaFoldDB" id="A0AAD7BKH9"/>
<dbReference type="SUPFAM" id="SSF81383">
    <property type="entry name" value="F-box domain"/>
    <property type="match status" value="1"/>
</dbReference>
<comment type="caution">
    <text evidence="2">The sequence shown here is derived from an EMBL/GenBank/DDBJ whole genome shotgun (WGS) entry which is preliminary data.</text>
</comment>
<evidence type="ECO:0000313" key="2">
    <source>
        <dbReference type="EMBL" id="KAJ7623669.1"/>
    </source>
</evidence>
<protein>
    <recommendedName>
        <fullName evidence="1">F-box domain-containing protein</fullName>
    </recommendedName>
</protein>
<evidence type="ECO:0000313" key="3">
    <source>
        <dbReference type="Proteomes" id="UP001221142"/>
    </source>
</evidence>
<name>A0AAD7BKH9_9AGAR</name>
<dbReference type="InterPro" id="IPR036047">
    <property type="entry name" value="F-box-like_dom_sf"/>
</dbReference>
<reference evidence="2" key="1">
    <citation type="submission" date="2023-03" db="EMBL/GenBank/DDBJ databases">
        <title>Massive genome expansion in bonnet fungi (Mycena s.s.) driven by repeated elements and novel gene families across ecological guilds.</title>
        <authorList>
            <consortium name="Lawrence Berkeley National Laboratory"/>
            <person name="Harder C.B."/>
            <person name="Miyauchi S."/>
            <person name="Viragh M."/>
            <person name="Kuo A."/>
            <person name="Thoen E."/>
            <person name="Andreopoulos B."/>
            <person name="Lu D."/>
            <person name="Skrede I."/>
            <person name="Drula E."/>
            <person name="Henrissat B."/>
            <person name="Morin E."/>
            <person name="Kohler A."/>
            <person name="Barry K."/>
            <person name="LaButti K."/>
            <person name="Morin E."/>
            <person name="Salamov A."/>
            <person name="Lipzen A."/>
            <person name="Mereny Z."/>
            <person name="Hegedus B."/>
            <person name="Baldrian P."/>
            <person name="Stursova M."/>
            <person name="Weitz H."/>
            <person name="Taylor A."/>
            <person name="Grigoriev I.V."/>
            <person name="Nagy L.G."/>
            <person name="Martin F."/>
            <person name="Kauserud H."/>
        </authorList>
    </citation>
    <scope>NUCLEOTIDE SEQUENCE</scope>
    <source>
        <strain evidence="2">9284</strain>
    </source>
</reference>
<dbReference type="Gene3D" id="1.20.1280.50">
    <property type="match status" value="1"/>
</dbReference>
<dbReference type="Proteomes" id="UP001221142">
    <property type="component" value="Unassembled WGS sequence"/>
</dbReference>
<gene>
    <name evidence="2" type="ORF">FB45DRAFT_1031584</name>
</gene>